<organism evidence="2 3">
    <name type="scientific">Araneus ventricosus</name>
    <name type="common">Orbweaver spider</name>
    <name type="synonym">Epeira ventricosa</name>
    <dbReference type="NCBI Taxonomy" id="182803"/>
    <lineage>
        <taxon>Eukaryota</taxon>
        <taxon>Metazoa</taxon>
        <taxon>Ecdysozoa</taxon>
        <taxon>Arthropoda</taxon>
        <taxon>Chelicerata</taxon>
        <taxon>Arachnida</taxon>
        <taxon>Araneae</taxon>
        <taxon>Araneomorphae</taxon>
        <taxon>Entelegynae</taxon>
        <taxon>Araneoidea</taxon>
        <taxon>Araneidae</taxon>
        <taxon>Araneus</taxon>
    </lineage>
</organism>
<comment type="caution">
    <text evidence="2">The sequence shown here is derived from an EMBL/GenBank/DDBJ whole genome shotgun (WGS) entry which is preliminary data.</text>
</comment>
<evidence type="ECO:0000313" key="2">
    <source>
        <dbReference type="EMBL" id="GBN98327.1"/>
    </source>
</evidence>
<reference evidence="2 3" key="1">
    <citation type="journal article" date="2019" name="Sci. Rep.">
        <title>Orb-weaving spider Araneus ventricosus genome elucidates the spidroin gene catalogue.</title>
        <authorList>
            <person name="Kono N."/>
            <person name="Nakamura H."/>
            <person name="Ohtoshi R."/>
            <person name="Moran D.A.P."/>
            <person name="Shinohara A."/>
            <person name="Yoshida Y."/>
            <person name="Fujiwara M."/>
            <person name="Mori M."/>
            <person name="Tomita M."/>
            <person name="Arakawa K."/>
        </authorList>
    </citation>
    <scope>NUCLEOTIDE SEQUENCE [LARGE SCALE GENOMIC DNA]</scope>
</reference>
<gene>
    <name evidence="2" type="ORF">AVEN_241734_1</name>
</gene>
<accession>A0A4Y2TCP5</accession>
<feature type="region of interest" description="Disordered" evidence="1">
    <location>
        <begin position="1"/>
        <end position="21"/>
    </location>
</feature>
<name>A0A4Y2TCP5_ARAVE</name>
<dbReference type="OrthoDB" id="8185397at2759"/>
<evidence type="ECO:0000256" key="1">
    <source>
        <dbReference type="SAM" id="MobiDB-lite"/>
    </source>
</evidence>
<proteinExistence type="predicted"/>
<keyword evidence="3" id="KW-1185">Reference proteome</keyword>
<dbReference type="Proteomes" id="UP000499080">
    <property type="component" value="Unassembled WGS sequence"/>
</dbReference>
<dbReference type="EMBL" id="BGPR01027648">
    <property type="protein sequence ID" value="GBN98327.1"/>
    <property type="molecule type" value="Genomic_DNA"/>
</dbReference>
<evidence type="ECO:0000313" key="3">
    <source>
        <dbReference type="Proteomes" id="UP000499080"/>
    </source>
</evidence>
<dbReference type="AlphaFoldDB" id="A0A4Y2TCP5"/>
<sequence length="81" mass="9430">MSTWDSLWGRPGHGAPIKSENHKKENLINLLQSDAAQPYVKHYVTEIIPSKHKNRYEYPTKDVMGIRKDYEFRTPFPATEA</sequence>
<protein>
    <submittedName>
        <fullName evidence="2">Uncharacterized protein</fullName>
    </submittedName>
</protein>